<keyword evidence="3" id="KW-0645">Protease</keyword>
<evidence type="ECO:0000256" key="3">
    <source>
        <dbReference type="ARBA" id="ARBA00022670"/>
    </source>
</evidence>
<dbReference type="KEGG" id="sand:H3309_11875"/>
<name>A0A7G5IFB9_9SPHN</name>
<keyword evidence="2" id="KW-1003">Cell membrane</keyword>
<feature type="transmembrane region" description="Helical" evidence="8">
    <location>
        <begin position="46"/>
        <end position="62"/>
    </location>
</feature>
<evidence type="ECO:0000256" key="4">
    <source>
        <dbReference type="ARBA" id="ARBA00022692"/>
    </source>
</evidence>
<protein>
    <submittedName>
        <fullName evidence="9">Exosortase V</fullName>
    </submittedName>
</protein>
<evidence type="ECO:0000256" key="8">
    <source>
        <dbReference type="SAM" id="Phobius"/>
    </source>
</evidence>
<feature type="transmembrane region" description="Helical" evidence="8">
    <location>
        <begin position="74"/>
        <end position="93"/>
    </location>
</feature>
<evidence type="ECO:0000256" key="1">
    <source>
        <dbReference type="ARBA" id="ARBA00004651"/>
    </source>
</evidence>
<dbReference type="InterPro" id="IPR013426">
    <property type="entry name" value="EpsH-like"/>
</dbReference>
<feature type="transmembrane region" description="Helical" evidence="8">
    <location>
        <begin position="159"/>
        <end position="180"/>
    </location>
</feature>
<feature type="transmembrane region" description="Helical" evidence="8">
    <location>
        <begin position="192"/>
        <end position="212"/>
    </location>
</feature>
<keyword evidence="6 8" id="KW-1133">Transmembrane helix</keyword>
<dbReference type="Proteomes" id="UP000515292">
    <property type="component" value="Chromosome"/>
</dbReference>
<organism evidence="9 10">
    <name type="scientific">Sandaracinobacteroides saxicola</name>
    <dbReference type="NCBI Taxonomy" id="2759707"/>
    <lineage>
        <taxon>Bacteria</taxon>
        <taxon>Pseudomonadati</taxon>
        <taxon>Pseudomonadota</taxon>
        <taxon>Alphaproteobacteria</taxon>
        <taxon>Sphingomonadales</taxon>
        <taxon>Sphingosinicellaceae</taxon>
        <taxon>Sandaracinobacteroides</taxon>
    </lineage>
</organism>
<gene>
    <name evidence="9" type="primary">xrtV</name>
    <name evidence="9" type="ORF">H3309_11875</name>
</gene>
<evidence type="ECO:0000256" key="5">
    <source>
        <dbReference type="ARBA" id="ARBA00022801"/>
    </source>
</evidence>
<evidence type="ECO:0000313" key="9">
    <source>
        <dbReference type="EMBL" id="QMW22061.1"/>
    </source>
</evidence>
<feature type="transmembrane region" description="Helical" evidence="8">
    <location>
        <begin position="99"/>
        <end position="120"/>
    </location>
</feature>
<feature type="transmembrane region" description="Helical" evidence="8">
    <location>
        <begin position="127"/>
        <end position="144"/>
    </location>
</feature>
<comment type="subcellular location">
    <subcellularLocation>
        <location evidence="1">Cell membrane</location>
        <topology evidence="1">Multi-pass membrane protein</topology>
    </subcellularLocation>
</comment>
<reference evidence="9 10" key="1">
    <citation type="submission" date="2020-07" db="EMBL/GenBank/DDBJ databases">
        <title>Complete genome sequence for Sandaracinobacter sp. M6.</title>
        <authorList>
            <person name="Tang Y."/>
            <person name="Liu Q."/>
            <person name="Guo Z."/>
            <person name="Lei P."/>
            <person name="Huang B."/>
        </authorList>
    </citation>
    <scope>NUCLEOTIDE SEQUENCE [LARGE SCALE GENOMIC DNA]</scope>
    <source>
        <strain evidence="9 10">M6</strain>
    </source>
</reference>
<dbReference type="InterPro" id="IPR026392">
    <property type="entry name" value="Exo/Archaeosortase_dom"/>
</dbReference>
<keyword evidence="10" id="KW-1185">Reference proteome</keyword>
<feature type="transmembrane region" description="Helical" evidence="8">
    <location>
        <begin position="218"/>
        <end position="248"/>
    </location>
</feature>
<keyword evidence="5" id="KW-0378">Hydrolase</keyword>
<dbReference type="GO" id="GO:0006508">
    <property type="term" value="P:proteolysis"/>
    <property type="evidence" value="ECO:0007669"/>
    <property type="project" value="UniProtKB-KW"/>
</dbReference>
<sequence>MAGLARIKGSSALAHARRFPLLTLALLAVVIPTLLAIATQSWSTEAGVHGPLVLATALWLIWRRWDEIVAEARPGNLWLGLAVLLAAAGIYAFGRAFNFLSVEVGAMLLALLAIAYVFVGHRLLLKLWFPILYMGFVVPLPGWFVDGITQPLKILVSEWVTWLLATAGYPIARIGVTLYIAQYQLLVEDACAGLNSIISLTAIGLFYIYLLYNASARYALLLLLFVIPVAVVANVIRVIGLVLITYYFGDAAAQGYLHNFAGIVTFVSALLTIFAVDWVLSPLRRWLSGDAREGGVA</sequence>
<dbReference type="InterPro" id="IPR019127">
    <property type="entry name" value="Exosortase"/>
</dbReference>
<evidence type="ECO:0000313" key="10">
    <source>
        <dbReference type="Proteomes" id="UP000515292"/>
    </source>
</evidence>
<dbReference type="GO" id="GO:0005886">
    <property type="term" value="C:plasma membrane"/>
    <property type="evidence" value="ECO:0007669"/>
    <property type="project" value="UniProtKB-SubCell"/>
</dbReference>
<accession>A0A7G5IFB9</accession>
<dbReference type="GO" id="GO:0008233">
    <property type="term" value="F:peptidase activity"/>
    <property type="evidence" value="ECO:0007669"/>
    <property type="project" value="UniProtKB-KW"/>
</dbReference>
<dbReference type="EMBL" id="CP059851">
    <property type="protein sequence ID" value="QMW22061.1"/>
    <property type="molecule type" value="Genomic_DNA"/>
</dbReference>
<evidence type="ECO:0000256" key="7">
    <source>
        <dbReference type="ARBA" id="ARBA00023136"/>
    </source>
</evidence>
<dbReference type="Pfam" id="PF09721">
    <property type="entry name" value="Exosortase_EpsH"/>
    <property type="match status" value="1"/>
</dbReference>
<dbReference type="NCBIfam" id="TIGR04178">
    <property type="entry name" value="exo_archaeo"/>
    <property type="match status" value="1"/>
</dbReference>
<feature type="transmembrane region" description="Helical" evidence="8">
    <location>
        <begin position="260"/>
        <end position="280"/>
    </location>
</feature>
<keyword evidence="7 8" id="KW-0472">Membrane</keyword>
<proteinExistence type="predicted"/>
<dbReference type="RefSeq" id="WP_182294906.1">
    <property type="nucleotide sequence ID" value="NZ_CP059851.1"/>
</dbReference>
<evidence type="ECO:0000256" key="2">
    <source>
        <dbReference type="ARBA" id="ARBA00022475"/>
    </source>
</evidence>
<dbReference type="NCBIfam" id="NF035943">
    <property type="entry name" value="exosort_XrtV"/>
    <property type="match status" value="1"/>
</dbReference>
<dbReference type="NCBIfam" id="TIGR02602">
    <property type="entry name" value="8TM_EpsH"/>
    <property type="match status" value="1"/>
</dbReference>
<dbReference type="AlphaFoldDB" id="A0A7G5IFB9"/>
<evidence type="ECO:0000256" key="6">
    <source>
        <dbReference type="ARBA" id="ARBA00022989"/>
    </source>
</evidence>
<keyword evidence="4 8" id="KW-0812">Transmembrane</keyword>